<dbReference type="EMBL" id="JARKHS020036791">
    <property type="protein sequence ID" value="KAK8755029.1"/>
    <property type="molecule type" value="Genomic_DNA"/>
</dbReference>
<proteinExistence type="predicted"/>
<name>A0AAQ4CXT9_AMBAM</name>
<protein>
    <submittedName>
        <fullName evidence="1">Uncharacterized protein</fullName>
    </submittedName>
</protein>
<evidence type="ECO:0000313" key="1">
    <source>
        <dbReference type="EMBL" id="KAK8755029.1"/>
    </source>
</evidence>
<keyword evidence="2" id="KW-1185">Reference proteome</keyword>
<gene>
    <name evidence="1" type="ORF">V5799_002269</name>
</gene>
<organism evidence="1 2">
    <name type="scientific">Amblyomma americanum</name>
    <name type="common">Lone star tick</name>
    <dbReference type="NCBI Taxonomy" id="6943"/>
    <lineage>
        <taxon>Eukaryota</taxon>
        <taxon>Metazoa</taxon>
        <taxon>Ecdysozoa</taxon>
        <taxon>Arthropoda</taxon>
        <taxon>Chelicerata</taxon>
        <taxon>Arachnida</taxon>
        <taxon>Acari</taxon>
        <taxon>Parasitiformes</taxon>
        <taxon>Ixodida</taxon>
        <taxon>Ixodoidea</taxon>
        <taxon>Ixodidae</taxon>
        <taxon>Amblyomminae</taxon>
        <taxon>Amblyomma</taxon>
    </lineage>
</organism>
<comment type="caution">
    <text evidence="1">The sequence shown here is derived from an EMBL/GenBank/DDBJ whole genome shotgun (WGS) entry which is preliminary data.</text>
</comment>
<dbReference type="AlphaFoldDB" id="A0AAQ4CXT9"/>
<reference evidence="1 2" key="1">
    <citation type="journal article" date="2023" name="Arcadia Sci">
        <title>De novo assembly of a long-read Amblyomma americanum tick genome.</title>
        <authorList>
            <person name="Chou S."/>
            <person name="Poskanzer K.E."/>
            <person name="Rollins M."/>
            <person name="Thuy-Boun P.S."/>
        </authorList>
    </citation>
    <scope>NUCLEOTIDE SEQUENCE [LARGE SCALE GENOMIC DNA]</scope>
    <source>
        <strain evidence="1">F_SG_1</strain>
        <tissue evidence="1">Salivary glands</tissue>
    </source>
</reference>
<sequence>MNNLLPPGMLLVPDAAYHSGGASGSSLGPDISKLSRQPGLSLKPPVVLESPKATPLELDTYAVAMKVQEDIATTISDKENKKGPAARGVFCLSSVTYTAKQQISLRVQLPRLTIHGRFGPLWKRELEIFRTQLTEMSAKATMPEVELRDLRQEALVSQTFADALRGAPAPLLLGDPAKFSSACVP</sequence>
<dbReference type="Proteomes" id="UP001321473">
    <property type="component" value="Unassembled WGS sequence"/>
</dbReference>
<accession>A0AAQ4CXT9</accession>
<evidence type="ECO:0000313" key="2">
    <source>
        <dbReference type="Proteomes" id="UP001321473"/>
    </source>
</evidence>